<feature type="compositionally biased region" description="Basic residues" evidence="2">
    <location>
        <begin position="5579"/>
        <end position="5602"/>
    </location>
</feature>
<dbReference type="EMBL" id="BLKM01000149">
    <property type="protein sequence ID" value="GFG29504.1"/>
    <property type="molecule type" value="Genomic_DNA"/>
</dbReference>
<feature type="region of interest" description="Disordered" evidence="2">
    <location>
        <begin position="5746"/>
        <end position="5793"/>
    </location>
</feature>
<organism evidence="4 5">
    <name type="scientific">Coptotermes formosanus</name>
    <name type="common">Formosan subterranean termite</name>
    <dbReference type="NCBI Taxonomy" id="36987"/>
    <lineage>
        <taxon>Eukaryota</taxon>
        <taxon>Metazoa</taxon>
        <taxon>Ecdysozoa</taxon>
        <taxon>Arthropoda</taxon>
        <taxon>Hexapoda</taxon>
        <taxon>Insecta</taxon>
        <taxon>Pterygota</taxon>
        <taxon>Neoptera</taxon>
        <taxon>Polyneoptera</taxon>
        <taxon>Dictyoptera</taxon>
        <taxon>Blattodea</taxon>
        <taxon>Blattoidea</taxon>
        <taxon>Termitoidae</taxon>
        <taxon>Rhinotermitidae</taxon>
        <taxon>Coptotermes</taxon>
    </lineage>
</organism>
<feature type="compositionally biased region" description="Polar residues" evidence="2">
    <location>
        <begin position="5752"/>
        <end position="5767"/>
    </location>
</feature>
<feature type="compositionally biased region" description="Basic residues" evidence="2">
    <location>
        <begin position="5198"/>
        <end position="5212"/>
    </location>
</feature>
<comment type="caution">
    <text evidence="4">The sequence shown here is derived from an EMBL/GenBank/DDBJ whole genome shotgun (WGS) entry which is preliminary data.</text>
</comment>
<dbReference type="Proteomes" id="UP000502823">
    <property type="component" value="Unassembled WGS sequence"/>
</dbReference>
<feature type="compositionally biased region" description="Polar residues" evidence="2">
    <location>
        <begin position="769"/>
        <end position="781"/>
    </location>
</feature>
<feature type="compositionally biased region" description="Low complexity" evidence="2">
    <location>
        <begin position="556"/>
        <end position="568"/>
    </location>
</feature>
<feature type="region of interest" description="Disordered" evidence="2">
    <location>
        <begin position="4363"/>
        <end position="4406"/>
    </location>
</feature>
<feature type="region of interest" description="Disordered" evidence="2">
    <location>
        <begin position="3036"/>
        <end position="3092"/>
    </location>
</feature>
<feature type="region of interest" description="Disordered" evidence="2">
    <location>
        <begin position="1790"/>
        <end position="1814"/>
    </location>
</feature>
<feature type="compositionally biased region" description="Low complexity" evidence="2">
    <location>
        <begin position="494"/>
        <end position="512"/>
    </location>
</feature>
<reference evidence="5" key="1">
    <citation type="submission" date="2020-01" db="EMBL/GenBank/DDBJ databases">
        <title>Draft genome sequence of the Termite Coptotermes fromosanus.</title>
        <authorList>
            <person name="Itakura S."/>
            <person name="Yosikawa Y."/>
            <person name="Umezawa K."/>
        </authorList>
    </citation>
    <scope>NUCLEOTIDE SEQUENCE [LARGE SCALE GENOMIC DNA]</scope>
</reference>
<feature type="compositionally biased region" description="Basic and acidic residues" evidence="2">
    <location>
        <begin position="866"/>
        <end position="887"/>
    </location>
</feature>
<feature type="compositionally biased region" description="Basic and acidic residues" evidence="2">
    <location>
        <begin position="3410"/>
        <end position="3425"/>
    </location>
</feature>
<dbReference type="PROSITE" id="PS00028">
    <property type="entry name" value="ZINC_FINGER_C2H2_1"/>
    <property type="match status" value="9"/>
</dbReference>
<feature type="compositionally biased region" description="Basic residues" evidence="2">
    <location>
        <begin position="4368"/>
        <end position="4406"/>
    </location>
</feature>
<feature type="compositionally biased region" description="Basic residues" evidence="2">
    <location>
        <begin position="2329"/>
        <end position="2353"/>
    </location>
</feature>
<evidence type="ECO:0000259" key="3">
    <source>
        <dbReference type="PROSITE" id="PS50157"/>
    </source>
</evidence>
<feature type="region of interest" description="Disordered" evidence="2">
    <location>
        <begin position="5193"/>
        <end position="5265"/>
    </location>
</feature>
<feature type="compositionally biased region" description="Basic and acidic residues" evidence="2">
    <location>
        <begin position="4156"/>
        <end position="4175"/>
    </location>
</feature>
<dbReference type="Gene3D" id="3.30.160.60">
    <property type="entry name" value="Classic Zinc Finger"/>
    <property type="match status" value="1"/>
</dbReference>
<feature type="domain" description="C2H2-type" evidence="3">
    <location>
        <begin position="266"/>
        <end position="294"/>
    </location>
</feature>
<feature type="compositionally biased region" description="Basic residues" evidence="2">
    <location>
        <begin position="5074"/>
        <end position="5086"/>
    </location>
</feature>
<feature type="compositionally biased region" description="Polar residues" evidence="2">
    <location>
        <begin position="5512"/>
        <end position="5522"/>
    </location>
</feature>
<feature type="compositionally biased region" description="Low complexity" evidence="2">
    <location>
        <begin position="5569"/>
        <end position="5578"/>
    </location>
</feature>
<feature type="region of interest" description="Disordered" evidence="2">
    <location>
        <begin position="3784"/>
        <end position="3817"/>
    </location>
</feature>
<evidence type="ECO:0000313" key="5">
    <source>
        <dbReference type="Proteomes" id="UP000502823"/>
    </source>
</evidence>
<feature type="domain" description="C2H2-type" evidence="3">
    <location>
        <begin position="723"/>
        <end position="751"/>
    </location>
</feature>
<feature type="compositionally biased region" description="Basic and acidic residues" evidence="2">
    <location>
        <begin position="5626"/>
        <end position="5653"/>
    </location>
</feature>
<feature type="compositionally biased region" description="Basic and acidic residues" evidence="2">
    <location>
        <begin position="4020"/>
        <end position="4031"/>
    </location>
</feature>
<evidence type="ECO:0000313" key="4">
    <source>
        <dbReference type="EMBL" id="GFG29504.1"/>
    </source>
</evidence>
<feature type="region of interest" description="Disordered" evidence="2">
    <location>
        <begin position="5672"/>
        <end position="5695"/>
    </location>
</feature>
<feature type="region of interest" description="Disordered" evidence="2">
    <location>
        <begin position="2897"/>
        <end position="2998"/>
    </location>
</feature>
<feature type="region of interest" description="Disordered" evidence="2">
    <location>
        <begin position="4725"/>
        <end position="4757"/>
    </location>
</feature>
<evidence type="ECO:0000256" key="2">
    <source>
        <dbReference type="SAM" id="MobiDB-lite"/>
    </source>
</evidence>
<gene>
    <name evidence="4" type="ORF">Cfor_05057</name>
</gene>
<feature type="compositionally biased region" description="Basic and acidic residues" evidence="2">
    <location>
        <begin position="2966"/>
        <end position="2979"/>
    </location>
</feature>
<feature type="compositionally biased region" description="Polar residues" evidence="2">
    <location>
        <begin position="2496"/>
        <end position="2515"/>
    </location>
</feature>
<feature type="compositionally biased region" description="Polar residues" evidence="2">
    <location>
        <begin position="2953"/>
        <end position="2962"/>
    </location>
</feature>
<feature type="compositionally biased region" description="Polar residues" evidence="2">
    <location>
        <begin position="4741"/>
        <end position="4750"/>
    </location>
</feature>
<feature type="compositionally biased region" description="Basic and acidic residues" evidence="2">
    <location>
        <begin position="3120"/>
        <end position="3132"/>
    </location>
</feature>
<feature type="region of interest" description="Disordered" evidence="2">
    <location>
        <begin position="5492"/>
        <end position="5653"/>
    </location>
</feature>
<feature type="compositionally biased region" description="Low complexity" evidence="2">
    <location>
        <begin position="5246"/>
        <end position="5258"/>
    </location>
</feature>
<feature type="region of interest" description="Disordered" evidence="2">
    <location>
        <begin position="3997"/>
        <end position="4031"/>
    </location>
</feature>
<keyword evidence="1" id="KW-0862">Zinc</keyword>
<keyword evidence="1" id="KW-0863">Zinc-finger</keyword>
<feature type="compositionally biased region" description="Basic and acidic residues" evidence="2">
    <location>
        <begin position="1794"/>
        <end position="1807"/>
    </location>
</feature>
<feature type="region of interest" description="Disordered" evidence="2">
    <location>
        <begin position="2463"/>
        <end position="2587"/>
    </location>
</feature>
<name>A0A6L2PAT2_COPFO</name>
<dbReference type="OrthoDB" id="6382392at2759"/>
<feature type="region of interest" description="Disordered" evidence="2">
    <location>
        <begin position="3566"/>
        <end position="3593"/>
    </location>
</feature>
<feature type="region of interest" description="Disordered" evidence="2">
    <location>
        <begin position="394"/>
        <end position="437"/>
    </location>
</feature>
<feature type="region of interest" description="Disordered" evidence="2">
    <location>
        <begin position="1682"/>
        <end position="1726"/>
    </location>
</feature>
<feature type="region of interest" description="Disordered" evidence="2">
    <location>
        <begin position="769"/>
        <end position="797"/>
    </location>
</feature>
<feature type="compositionally biased region" description="Basic residues" evidence="2">
    <location>
        <begin position="3426"/>
        <end position="3437"/>
    </location>
</feature>
<feature type="compositionally biased region" description="Polar residues" evidence="2">
    <location>
        <begin position="2530"/>
        <end position="2540"/>
    </location>
</feature>
<feature type="region of interest" description="Disordered" evidence="2">
    <location>
        <begin position="3841"/>
        <end position="3877"/>
    </location>
</feature>
<feature type="region of interest" description="Disordered" evidence="2">
    <location>
        <begin position="493"/>
        <end position="515"/>
    </location>
</feature>
<feature type="domain" description="C2H2-type" evidence="3">
    <location>
        <begin position="4502"/>
        <end position="4526"/>
    </location>
</feature>
<feature type="compositionally biased region" description="Polar residues" evidence="2">
    <location>
        <begin position="888"/>
        <end position="906"/>
    </location>
</feature>
<feature type="domain" description="C2H2-type" evidence="3">
    <location>
        <begin position="810"/>
        <end position="838"/>
    </location>
</feature>
<feature type="domain" description="C2H2-type" evidence="3">
    <location>
        <begin position="5048"/>
        <end position="5076"/>
    </location>
</feature>
<feature type="region of interest" description="Disordered" evidence="2">
    <location>
        <begin position="850"/>
        <end position="906"/>
    </location>
</feature>
<feature type="compositionally biased region" description="Basic and acidic residues" evidence="2">
    <location>
        <begin position="3851"/>
        <end position="3869"/>
    </location>
</feature>
<feature type="region of interest" description="Disordered" evidence="2">
    <location>
        <begin position="5070"/>
        <end position="5099"/>
    </location>
</feature>
<feature type="region of interest" description="Disordered" evidence="2">
    <location>
        <begin position="4287"/>
        <end position="4306"/>
    </location>
</feature>
<feature type="compositionally biased region" description="Polar residues" evidence="2">
    <location>
        <begin position="2034"/>
        <end position="2050"/>
    </location>
</feature>
<feature type="compositionally biased region" description="Polar residues" evidence="2">
    <location>
        <begin position="4465"/>
        <end position="4489"/>
    </location>
</feature>
<dbReference type="InParanoid" id="A0A6L2PAT2"/>
<feature type="compositionally biased region" description="Polar residues" evidence="2">
    <location>
        <begin position="3574"/>
        <end position="3592"/>
    </location>
</feature>
<feature type="compositionally biased region" description="Basic and acidic residues" evidence="2">
    <location>
        <begin position="4442"/>
        <end position="4457"/>
    </location>
</feature>
<feature type="compositionally biased region" description="Low complexity" evidence="2">
    <location>
        <begin position="575"/>
        <end position="590"/>
    </location>
</feature>
<feature type="compositionally biased region" description="Polar residues" evidence="2">
    <location>
        <begin position="4725"/>
        <end position="4734"/>
    </location>
</feature>
<feature type="domain" description="C2H2-type" evidence="3">
    <location>
        <begin position="5182"/>
        <end position="5210"/>
    </location>
</feature>
<feature type="region of interest" description="Disordered" evidence="2">
    <location>
        <begin position="2322"/>
        <end position="2355"/>
    </location>
</feature>
<feature type="compositionally biased region" description="Basic and acidic residues" evidence="2">
    <location>
        <begin position="1685"/>
        <end position="1694"/>
    </location>
</feature>
<feature type="compositionally biased region" description="Basic residues" evidence="2">
    <location>
        <begin position="2550"/>
        <end position="2560"/>
    </location>
</feature>
<keyword evidence="5" id="KW-1185">Reference proteome</keyword>
<feature type="compositionally biased region" description="Polar residues" evidence="2">
    <location>
        <begin position="2563"/>
        <end position="2587"/>
    </location>
</feature>
<feature type="compositionally biased region" description="Basic residues" evidence="2">
    <location>
        <begin position="5776"/>
        <end position="5793"/>
    </location>
</feature>
<feature type="non-terminal residue" evidence="4">
    <location>
        <position position="1"/>
    </location>
</feature>
<feature type="region of interest" description="Disordered" evidence="2">
    <location>
        <begin position="1926"/>
        <end position="1973"/>
    </location>
</feature>
<feature type="region of interest" description="Disordered" evidence="2">
    <location>
        <begin position="1843"/>
        <end position="1871"/>
    </location>
</feature>
<feature type="compositionally biased region" description="Polar residues" evidence="2">
    <location>
        <begin position="1851"/>
        <end position="1860"/>
    </location>
</feature>
<feature type="region of interest" description="Disordered" evidence="2">
    <location>
        <begin position="4156"/>
        <end position="4185"/>
    </location>
</feature>
<protein>
    <recommendedName>
        <fullName evidence="3">C2H2-type domain-containing protein</fullName>
    </recommendedName>
</protein>
<feature type="region of interest" description="Disordered" evidence="2">
    <location>
        <begin position="3671"/>
        <end position="3699"/>
    </location>
</feature>
<feature type="compositionally biased region" description="Polar residues" evidence="2">
    <location>
        <begin position="3056"/>
        <end position="3068"/>
    </location>
</feature>
<feature type="region of interest" description="Disordered" evidence="2">
    <location>
        <begin position="5126"/>
        <end position="5153"/>
    </location>
</feature>
<dbReference type="InterPro" id="IPR013087">
    <property type="entry name" value="Znf_C2H2_type"/>
</dbReference>
<accession>A0A6L2PAT2</accession>
<sequence>CGRRPGVADEDQSCDGDDSVREQCLFLLKELVSQADEVAQQRRDGAQHMECGPLWCRLPVSKVSEALKFCRSSTNSALVDNKQSSTKQYTTCDSHHSYADEPDIMQNPANENRMKEMGASSSILPLYPSPPDSFAEESTPPPVFQGHRTMTVDLSLPSTPDDSSEDSPLGDEAVLLFTPTCMKIPGSPSITSVTHPSDTVLGPLCVTPCSSSSSLKADKHDAASSLVMAEQKPQHPSTIKLPAPQRFLFQLEPVHLIKMSDGQKLFACDICCGVYQRSFSLKRHFLRTHINHRYLTERDISNCCIIVSERFVKEKPSGSSVEKKSVAVVTDVNAAQGSPDSVTKNSSSDKCSTVNPKVENDVIFPNLYCCHSCSICFDAKDELRYHLSTYKHAAATSKEKTATKPVSGSQKARSKSLPNLKKGSKLRDRSMSASSQELSSLAQVPAAHGQSICESAILAPGHISGQVPFCQMSSFLIPDHSVVTPGLPKSTANLSSRSLGSGHSSKHLPSGHTSKCDCSSEASTPDCSLKHMPSDHSSNSYISNHLLKPVSPVHLSKPSSPDHSSKSSSSRHSKFSLSCHSTNPSSSSHSLKQALPGHSSNLARPEFISSAITKHTVPDQLSGSVISKQSPANIGHFAKPISSEKLLKSSDRGQVLCLYCDKSFSTPTLHKRHVSRSHPHAQLSLQNKTPPHKCAYCIKPDGMFRELPLLVQHLLATHPDLYHVCTTCELRFDSKQALDHHQTLVHHGDCRWNSACTTIPLQPFSKTLTSDANTAGKSSQPAPDLPDGSRGQTSIEGSVDLLGSGGEFLYTCSVCRQVFNDYVAMCRHHRQVHKGKRSLNSVVQGVGSPASVLDNRSQSPFVMPEKGLKDQVQDKKDPEGNVDEQRMTSDVTSTKPVNSSICRTSESESETNAIKLSCKRQGIETKDFVSETVKETHWTTDLSKTEPKNEISNVAQDKCEENVGFITFPSIDAGDRVASSLGVPDCPAQFPMFGSNTHQVDVLSSCADRCVSHSLDVSNIVSCTADKIGPHTNSSEFTVQITECNEVSACGGSNFAQKSGSNPQVFGTVDAKTTSDHVLNKQKYNCILKSPLKSMFEDISDQSEDSVDLHKLETSMCVEPSSKISLVGTADYVKTMPVNKCVDLNLGVNPTLGSEHAAAAAKTPDCVVDSSEPPTGGTSWPFKTCSESSLADTSASHRTSPASMLNISDPTEIKPNCLTPGISDPLEVSSDTLQLQTPVSVDEKSEMFTNVLSDSEDKLSLTKNKNSAKENLEIMSVVPEASESVTESCQYSMEESFHSLVAETIDSTAKIPEFSFAEPLGCVVENSNSLPGGASETSSDCREISCNPPPDETAAFLEERPDAVLKKVSDSVEDNIKFSLGEISDHARPVICDPKDSVKPSLGVILNSVETVSESSLTETLDTLEQAASLSLTGCSNFTEEISDEDDLNTLKESGKQSSSSTEECDKSTLPDSLHSVEWPSKLSLVDTSDSMQEEISEVSLAETAGAVRSSNASLTEISDSMESCSKGKFCETANTDESTVMSSDDVADDMESSSKLSLHETLNSTEESRGLVEVISNSPLLAAEGFQFSVTESIESLEGNEKTELTDTSFSLEEHIQSPVMERSEQILEPLLIETSAEQAYCPAVTVSPISVEEDSKRVPAATTDLMQEISNSSSPEIVDLMEESSKSVKEIPDSLEENSESTLPESSGSIEVPESFNSVGEGSKSISMESFDSVKENHKSEFTGSSGFVQEGLKSILTDNLDSVKEDLKLVSAEVSDSLEENYKAALTEDCESMRESPENSEHLAESSQSLLSPSMYCIETDSKLLSDIIERDSDAVQERLDSVRAKSKSSLPVTQSEGEGVSGRTLRSNSAHLTKSFDPSEENDSIPLSQRLLQSKNDAAVSGRVLRKSSAVSAVKPIEVAVDSDDQSKGDSNRAVRRSAASKNDEPSVDQEVTGDAESGVTKSRPKASLAAVRRTRLRKFSRRVKGDQVQEEQHLDPETLFYCQIAGNIQENLLHHLDGKLEHEVRAKSQDLNNTSLSQPHTSVTTGHEEKHNHRHHHRTPWEKFNFPKKYDGRCREGTVCLASYIKDMSHLDISTQLTMQQNLQRLGTAPAVSRSSVDISAEISKDDVIGFSRGLCLSAKVCADRRRSLRSAANRGRDALLAAPGGAASTFTASASLKRWSSADDVAAAESVVELSGEWVRPRSYICAACGVMFNDLWDLEDHKHSQHPNVWCTHYEFEQADLDQAVDTSKSQCGGMSSKDFCRRFLLVREAVESVPPSTLSSEVKCTKCERGFNMLPELHRHILECGGDTTWMLLPSPNSSGRRTRKWRPFGSRRRRQQGSHRRGMKRNIPTTPVKQYFRARHRSVAGDSDSIQRMLANLPAKRSTRRVIQFSEDEIKTRSQGTMHSNRLLRKRYKVSFASGVVRTSHKTGHRVVQSLQVRAPTADTNDTVYRKLAIRTPKKLPGTPSVAPAVSSEQTSAPKPELPSKKLPQSKSQPLSSVPQSKSTGCEIQKKGPRVGRSLSPVASKSESLPLNDSEETKLPSLHKSRSRSKKPVSPQTCSGLNEPSEANSMENSGSGTNVQEFDMDVTAVGSTETSNILAAMRIAMLEGVITNIPPSGPSIKKLTKKVSVKKHPSIEENKAVVLGKRKKLESCQQNSVKKKTKLSQSELEERFLRNKGYTHPDEVTDEPIICKGCGLQFDSGSAELRHRKTCIYVPSQEDGGLNEVEDLHSCLLSCVQSPSRPAVLKHSEQFKGAVSSNTEVTGELSACRKKTTTVKAKSKTRDNSSSITAVGKQENTVGLKKSPGSNSENSTKIGRTKVKPRVTNIKKQITKRRNISNSRIIKGDVGNNLDTLKKGLTGAENTITSTSTVKQKVDSMEIVSCIPVETQRKPGTESTSSCPARKKKKVDISENPSSSPVGTKKKIDNRENASSSSLGIKKKVDSAENTSSSPGRTNKKIKDTQIIRNETVRPKTKSGSNNRIVAAKKKVGGTENAIALRTERKLDGTEGAISNSAGIVRSVTNEFDGAKKKSKNSENYGSGLAVPSKKQGNIGRTVSSSLLGGRKKLGSIGKHSPVRTKRKSDCTENVNVGQFEIKPLPSITHSNSSNLVMGKEECDQSETERTKKQMDCDGIVLVTETVDNNATKMKKRSATANIVLTARKKEFGSSDLTKGGKKKSGNTESMHSSTDKRKHECCSNKNESHSPASSDMDDKMPELQKEEPIENLKTETPSPKVEDLCDIPILSPVGCEPLGEDCEEKKNGDVLTKDITNIISVVEEKEGQPLPVEGKKQSKGTVKNCAGLRQTAATIKTRKSSAMFKKKDVRHETLQIPLHIEPSKQEASVDTQVAKVEAGGVIQQGEMDSDDKPLAECFGACLAVSKQSKETLTCDAAAATTTDKDETRKVLQENDIEKSESLSKQHRRKPVRHRSSTPLCDGKDKKVATKPTVQLTEEDSNDDLLPIAKLKEVIQKKILPLKELDSNTSAAHDPGCLNVHMNSDVTQGPETKSLAERNVPVVITPGEVFKSKSSVQHSTDEPPEISDHVSLAEKGSVMSRRAALKRGKRGRTQSWHQDTRSVSGQHQSQAYRKASLPVGVLEIPASEGAPTGIRSKVEKLVISKKKARNYTEQAESQNTTQMENLKFVTGHGREESSLCFRGQDVEGKTQVGTKRKTKRKVDKMQSGNGESVKSPVSKVQDTIMDLDNKTDFLAGMKHKTNISGVGKNKEDPLLQCEETGSGIGKKLLVARRKVKRPLNEFRSEVAVASSDGLMNDAAAASVGRSKKANQFVSEGHQTKMSGTDEESKEIQSRSTSCLTGKKFGIAGRTTRTRLEEIRSQCIDNGHQTDSSKQRGESDHLDAERVAENEGTNPLVGKRLVVTEKKSQQQMKESESNDGRLAYSGINQRQDSNTVIGKAGLSDCTDVHVFVCKEEEMERQVREQTDETVLSCREVTSVSICEEVKVRRRKQTNLTDMSTKAVHLIDNNKEVGLDNRKKSNLTTHKAKKTRQNIKLVSGKRREVSPTEGEKQMRRLIVDEDKKRTINTEKDDASIFCVEEREIGDGMEMDKDSRKDKLSDVVVEAENTSTSVADTDSRMDLICESDSMNVLGCDTEKATNISCDETDDATNDLSTEGEDTGTFVCLREETSDLVGGKEHTQNLTCEKESSSRIDENNTSGPTFHNEEGLMCHVERMDSVETSETKDMDYEKEYRARLTEDREEINGEVLGSDMVIGKERVPVKSGHADSLVCQESWLNPVIIQQGEMNGQVVQMGSSLLAIDTVGSTKVEESQADTEGPLRQPRRTRCNTSYEELYTWSDVTSETEEESSQDLPDASVMAALCQNTSVSTCKEIAAMIANGDFFPSSSKKKKKKKLRNNSRQYRNGHLRRKRHKKQKLRTRLMKKPKRSAVNEFIVTDIETGHEESQDSCESLLLAPAVKMEHQPVDAETHTKPTDMKKKKKRANTSGQRESEEQATSNESVQVSNSSKPKQKRKSSVGSVFFCTLCNKHYSTNYNLMKHKMSLVHKRMCEKDQSAIPTDGQNTEHEHWPLSTFQNTESEKTSPVEQILDTELLNSDSPSVEVESSRTLNHSLETAQESSCLAAHVEMEQLCSSVQNTEFENSCSSAVQSVTAEHPCSSDVLNVDADHHSVAENINAGKSCVVLSANTVCEEQCSVAQNVEGEELCAAEAERTYTLMQNMEVEQFSTCIQSTSLPERQAAESSMYVSKLATSRSGKGHMSQRGSPVQNSALDGGQQGTSPVQTLPAVGPINETAATGNSNTGVFFEQPGVCIEHQENVTSDCPGKERSIQQNMDAVNWQTSGEVQKQAGWFEGQVDNNQWLYTGQWPQEMAWGREVNSSMNWNADTNQEDGTFFQSNSASLGSILDSVNQILDNERSAHGLSATAGYQPYVGLLHSGTADVDPGGGLRELQQAMGATDEEMAMLQQLGEGSWPLEDADIMDLDNQKSDNITPTVASMSTSSTPTNTAASTVVKLVEGTMRERTRGEEDGNAVSSVAMAQAAVTTRAFSGRGGLRTQDIQLARYESKDMVCPVCSRRFLGLTALRAHLAAAHNSSTRHRTQAIKRPRIVPSSSSDGSEEPTRHVCLVCKELLPDEQGLADHVAVAHVERQNSGGRRPDGPSAGSSGESRSSPLLTQPIARLLGRGLKMTNRRHSSGPADELPFGCVDCDERFSSESNRNRHKARAHRGHHHRRLSTDSPLELTRLASPLTSSESTVSEVDTDSMPLSVRMSNSSSQQRSGDSEPCRSQLITASTVDRETSMVTKENCSSVKDVSDSKGESCSVAIVPGTDHCVGTPGNSGEEEQERATIAVTRSTDMRRVQDQGRLTQWRNSMKSEASQLRPEGMYDMNDEESIKAKAVAALRALNARDKRIRNGLPGTIGAALWSGTSRKKSKGVNGDDRFRFPLVRKTPPSSNRFASLVEKKKKYISSAVKFEAISQPKECPEEERQEVPAMPLNAAIPFSYDIYEFQDEVEQNQRPSELRLRTPVEKVGSQDSGADTGPSSDLEESRMAEWDSPLSNPHLPSEQKGEECTSVEQHTLENPKRKLLKSLKLSEQNSSHKTRFKRSHSSRKRGSSKKKRWHRIIVDSGDDTSDTETMAEPHNAYRVARDPRLSNHTEGEKYVSSDHQIEEGRGVKRRHVLPCLSGVLVEDRQYGKRAKTAKQPSKGSSRRSTKTDLLMSVFAKSRQRNSYINAAAAGHSVSAQPPFCSTSFSGSYRSVGTFGNIAEAESESDSGSLATSVSTGNLAMSSDDERMVRGRKPRKQKREKRKITAL</sequence>
<dbReference type="SMART" id="SM00355">
    <property type="entry name" value="ZnF_C2H2"/>
    <property type="match status" value="12"/>
</dbReference>
<feature type="region of interest" description="Disordered" evidence="2">
    <location>
        <begin position="3410"/>
        <end position="3454"/>
    </location>
</feature>
<feature type="region of interest" description="Disordered" evidence="2">
    <location>
        <begin position="3175"/>
        <end position="3221"/>
    </location>
</feature>
<evidence type="ECO:0000256" key="1">
    <source>
        <dbReference type="PROSITE-ProRule" id="PRU00042"/>
    </source>
</evidence>
<feature type="region of interest" description="Disordered" evidence="2">
    <location>
        <begin position="4442"/>
        <end position="4493"/>
    </location>
</feature>
<feature type="compositionally biased region" description="Basic and acidic residues" evidence="2">
    <location>
        <begin position="3195"/>
        <end position="3210"/>
    </location>
</feature>
<keyword evidence="1" id="KW-0479">Metal-binding</keyword>
<dbReference type="GO" id="GO:0008270">
    <property type="term" value="F:zinc ion binding"/>
    <property type="evidence" value="ECO:0007669"/>
    <property type="project" value="UniProtKB-KW"/>
</dbReference>
<feature type="compositionally biased region" description="Low complexity" evidence="2">
    <location>
        <begin position="5138"/>
        <end position="5150"/>
    </location>
</feature>
<feature type="region of interest" description="Disordered" evidence="2">
    <location>
        <begin position="2034"/>
        <end position="2065"/>
    </location>
</feature>
<feature type="region of interest" description="Disordered" evidence="2">
    <location>
        <begin position="551"/>
        <end position="599"/>
    </location>
</feature>
<proteinExistence type="predicted"/>
<feature type="region of interest" description="Disordered" evidence="2">
    <location>
        <begin position="3107"/>
        <end position="3132"/>
    </location>
</feature>
<feature type="compositionally biased region" description="Polar residues" evidence="2">
    <location>
        <begin position="1702"/>
        <end position="1726"/>
    </location>
</feature>
<feature type="region of interest" description="Disordered" evidence="2">
    <location>
        <begin position="1444"/>
        <end position="1473"/>
    </location>
</feature>
<dbReference type="PROSITE" id="PS50157">
    <property type="entry name" value="ZINC_FINGER_C2H2_2"/>
    <property type="match status" value="6"/>
</dbReference>